<dbReference type="AlphaFoldDB" id="A0A0F4Z326"/>
<evidence type="ECO:0000256" key="1">
    <source>
        <dbReference type="SAM" id="MobiDB-lite"/>
    </source>
</evidence>
<proteinExistence type="predicted"/>
<comment type="caution">
    <text evidence="2">The sequence shown here is derived from an EMBL/GenBank/DDBJ whole genome shotgun (WGS) entry which is preliminary data.</text>
</comment>
<feature type="region of interest" description="Disordered" evidence="1">
    <location>
        <begin position="49"/>
        <end position="71"/>
    </location>
</feature>
<organism evidence="2 3">
    <name type="scientific">Rasamsonia emersonii (strain ATCC 16479 / CBS 393.64 / IMI 116815)</name>
    <dbReference type="NCBI Taxonomy" id="1408163"/>
    <lineage>
        <taxon>Eukaryota</taxon>
        <taxon>Fungi</taxon>
        <taxon>Dikarya</taxon>
        <taxon>Ascomycota</taxon>
        <taxon>Pezizomycotina</taxon>
        <taxon>Eurotiomycetes</taxon>
        <taxon>Eurotiomycetidae</taxon>
        <taxon>Eurotiales</taxon>
        <taxon>Trichocomaceae</taxon>
        <taxon>Rasamsonia</taxon>
    </lineage>
</organism>
<dbReference type="RefSeq" id="XP_013331352.1">
    <property type="nucleotide sequence ID" value="XM_013475898.1"/>
</dbReference>
<reference evidence="2 3" key="1">
    <citation type="submission" date="2015-04" db="EMBL/GenBank/DDBJ databases">
        <authorList>
            <person name="Heijne W.H."/>
            <person name="Fedorova N.D."/>
            <person name="Nierman W.C."/>
            <person name="Vollebregt A.W."/>
            <person name="Zhao Z."/>
            <person name="Wu L."/>
            <person name="Kumar M."/>
            <person name="Stam H."/>
            <person name="van den Berg M.A."/>
            <person name="Pel H.J."/>
        </authorList>
    </citation>
    <scope>NUCLEOTIDE SEQUENCE [LARGE SCALE GENOMIC DNA]</scope>
    <source>
        <strain evidence="2 3">CBS 393.64</strain>
    </source>
</reference>
<evidence type="ECO:0000313" key="3">
    <source>
        <dbReference type="Proteomes" id="UP000053958"/>
    </source>
</evidence>
<gene>
    <name evidence="2" type="ORF">T310_1205</name>
</gene>
<accession>A0A0F4Z326</accession>
<dbReference type="GeneID" id="25313556"/>
<dbReference type="Proteomes" id="UP000053958">
    <property type="component" value="Unassembled WGS sequence"/>
</dbReference>
<evidence type="ECO:0000313" key="2">
    <source>
        <dbReference type="EMBL" id="KKA24740.1"/>
    </source>
</evidence>
<name>A0A0F4Z326_RASE3</name>
<protein>
    <submittedName>
        <fullName evidence="2">Uncharacterized protein</fullName>
    </submittedName>
</protein>
<keyword evidence="3" id="KW-1185">Reference proteome</keyword>
<dbReference type="EMBL" id="LASV01000049">
    <property type="protein sequence ID" value="KKA24740.1"/>
    <property type="molecule type" value="Genomic_DNA"/>
</dbReference>
<sequence length="139" mass="15963">MPAYTWKLSSRYTDSFACTEYRIKKDPTEEDSRESSMLFRLMRRASIQASHDRRNSAGRTTWGSVNCKGRRSDDDGNSTFWQGYQEPLSPTARIAISYPRYSISCDQSWGDYVHEEEQGASADASKLKVCTPHIIRTVY</sequence>